<dbReference type="InterPro" id="IPR036291">
    <property type="entry name" value="NAD(P)-bd_dom_sf"/>
</dbReference>
<comment type="similarity">
    <text evidence="1">Belongs to the short-chain dehydrogenases/reductases (SDR) family.</text>
</comment>
<dbReference type="PANTHER" id="PTHR48107:SF7">
    <property type="entry name" value="RE15974P"/>
    <property type="match status" value="1"/>
</dbReference>
<dbReference type="Proteomes" id="UP001570511">
    <property type="component" value="Unassembled WGS sequence"/>
</dbReference>
<gene>
    <name evidence="3" type="ORF">OS889_11295</name>
</gene>
<evidence type="ECO:0000256" key="2">
    <source>
        <dbReference type="ARBA" id="ARBA00023002"/>
    </source>
</evidence>
<name>A0ABD5MHB2_9EURY</name>
<proteinExistence type="inferred from homology"/>
<dbReference type="RefSeq" id="WP_372389904.1">
    <property type="nucleotide sequence ID" value="NZ_JBGNYA010000001.1"/>
</dbReference>
<dbReference type="EC" id="1.-.-.-" evidence="3"/>
<keyword evidence="4" id="KW-1185">Reference proteome</keyword>
<dbReference type="CDD" id="cd05233">
    <property type="entry name" value="SDR_c"/>
    <property type="match status" value="1"/>
</dbReference>
<dbReference type="Pfam" id="PF00106">
    <property type="entry name" value="adh_short"/>
    <property type="match status" value="1"/>
</dbReference>
<dbReference type="InterPro" id="IPR002347">
    <property type="entry name" value="SDR_fam"/>
</dbReference>
<accession>A0ABD5MHB2</accession>
<organism evidence="3 4">
    <name type="scientific">Halobellus rubicundus</name>
    <dbReference type="NCBI Taxonomy" id="2996466"/>
    <lineage>
        <taxon>Archaea</taxon>
        <taxon>Methanobacteriati</taxon>
        <taxon>Methanobacteriota</taxon>
        <taxon>Stenosarchaea group</taxon>
        <taxon>Halobacteria</taxon>
        <taxon>Halobacteriales</taxon>
        <taxon>Haloferacaceae</taxon>
        <taxon>Halobellus</taxon>
    </lineage>
</organism>
<comment type="caution">
    <text evidence="3">The sequence shown here is derived from an EMBL/GenBank/DDBJ whole genome shotgun (WGS) entry which is preliminary data.</text>
</comment>
<dbReference type="EMBL" id="JBGNYA010000001">
    <property type="protein sequence ID" value="MFA1611585.1"/>
    <property type="molecule type" value="Genomic_DNA"/>
</dbReference>
<dbReference type="GO" id="GO:0016614">
    <property type="term" value="F:oxidoreductase activity, acting on CH-OH group of donors"/>
    <property type="evidence" value="ECO:0007669"/>
    <property type="project" value="UniProtKB-ARBA"/>
</dbReference>
<dbReference type="PANTHER" id="PTHR48107">
    <property type="entry name" value="NADPH-DEPENDENT ALDEHYDE REDUCTASE-LIKE PROTEIN, CHLOROPLASTIC-RELATED"/>
    <property type="match status" value="1"/>
</dbReference>
<dbReference type="Gene3D" id="3.40.50.720">
    <property type="entry name" value="NAD(P)-binding Rossmann-like Domain"/>
    <property type="match status" value="1"/>
</dbReference>
<evidence type="ECO:0000313" key="4">
    <source>
        <dbReference type="Proteomes" id="UP001570511"/>
    </source>
</evidence>
<protein>
    <submittedName>
        <fullName evidence="3">SDR family oxidoreductase</fullName>
        <ecNumber evidence="3">1.-.-.-</ecNumber>
    </submittedName>
</protein>
<dbReference type="PRINTS" id="PR00081">
    <property type="entry name" value="GDHRDH"/>
</dbReference>
<reference evidence="3 4" key="1">
    <citation type="submission" date="2024-08" db="EMBL/GenBank/DDBJ databases">
        <title>Halobellus sp. MBLA0158 whole genome sequence.</title>
        <authorList>
            <person name="Hwang C.Y."/>
            <person name="Cho E.-S."/>
            <person name="Seo M.-J."/>
        </authorList>
    </citation>
    <scope>NUCLEOTIDE SEQUENCE [LARGE SCALE GENOMIC DNA]</scope>
    <source>
        <strain evidence="3 4">MBLA0158</strain>
    </source>
</reference>
<evidence type="ECO:0000256" key="1">
    <source>
        <dbReference type="ARBA" id="ARBA00006484"/>
    </source>
</evidence>
<evidence type="ECO:0000313" key="3">
    <source>
        <dbReference type="EMBL" id="MFA1611585.1"/>
    </source>
</evidence>
<keyword evidence="2 3" id="KW-0560">Oxidoreductase</keyword>
<dbReference type="SUPFAM" id="SSF51735">
    <property type="entry name" value="NAD(P)-binding Rossmann-fold domains"/>
    <property type="match status" value="1"/>
</dbReference>
<dbReference type="AlphaFoldDB" id="A0ABD5MHB2"/>
<sequence>MTLTDATVVVTGASRGIGRALLGAFAGEGAAVVGCARDVDALDEAVADARATREAADAERDAPIEGVRADVRVATDVERAMDVADGIGPGDGVDVVVANAGVNHGDPGEMPIHEESYDRFDDTVQTNLRGVFAAAKEGLARMPADGRLLVPSGSVAVDAKPGMGAYAVSKAAAEAVIRQVAADADQTAAVVDPGIVETDLSGPGGRAPEDVAPMFVWAAGEADAEEIDGERVDLRTWKRATRSR</sequence>